<feature type="transmembrane region" description="Helical" evidence="7">
    <location>
        <begin position="410"/>
        <end position="428"/>
    </location>
</feature>
<feature type="transmembrane region" description="Helical" evidence="7">
    <location>
        <begin position="347"/>
        <end position="367"/>
    </location>
</feature>
<dbReference type="RefSeq" id="WP_160825470.1">
    <property type="nucleotide sequence ID" value="NZ_JBHSXS010000051.1"/>
</dbReference>
<keyword evidence="4 7" id="KW-1133">Transmembrane helix</keyword>
<gene>
    <name evidence="8" type="ORF">ACFQKB_41565</name>
</gene>
<evidence type="ECO:0000256" key="7">
    <source>
        <dbReference type="SAM" id="Phobius"/>
    </source>
</evidence>
<dbReference type="InterPro" id="IPR050367">
    <property type="entry name" value="APC_superfamily"/>
</dbReference>
<dbReference type="Proteomes" id="UP001596380">
    <property type="component" value="Unassembled WGS sequence"/>
</dbReference>
<keyword evidence="2" id="KW-1003">Cell membrane</keyword>
<dbReference type="PANTHER" id="PTHR42770">
    <property type="entry name" value="AMINO ACID TRANSPORTER-RELATED"/>
    <property type="match status" value="1"/>
</dbReference>
<name>A0ABW2CX16_9ACTN</name>
<protein>
    <submittedName>
        <fullName evidence="8">APC family permease</fullName>
    </submittedName>
</protein>
<feature type="transmembrane region" description="Helical" evidence="7">
    <location>
        <begin position="65"/>
        <end position="87"/>
    </location>
</feature>
<feature type="transmembrane region" description="Helical" evidence="7">
    <location>
        <begin position="248"/>
        <end position="272"/>
    </location>
</feature>
<reference evidence="9" key="1">
    <citation type="journal article" date="2019" name="Int. J. Syst. Evol. Microbiol.">
        <title>The Global Catalogue of Microorganisms (GCM) 10K type strain sequencing project: providing services to taxonomists for standard genome sequencing and annotation.</title>
        <authorList>
            <consortium name="The Broad Institute Genomics Platform"/>
            <consortium name="The Broad Institute Genome Sequencing Center for Infectious Disease"/>
            <person name="Wu L."/>
            <person name="Ma J."/>
        </authorList>
    </citation>
    <scope>NUCLEOTIDE SEQUENCE [LARGE SCALE GENOMIC DNA]</scope>
    <source>
        <strain evidence="9">JCM 3369</strain>
    </source>
</reference>
<feature type="transmembrane region" description="Helical" evidence="7">
    <location>
        <begin position="434"/>
        <end position="452"/>
    </location>
</feature>
<feature type="transmembrane region" description="Helical" evidence="7">
    <location>
        <begin position="373"/>
        <end position="398"/>
    </location>
</feature>
<comment type="subcellular location">
    <subcellularLocation>
        <location evidence="1">Cell membrane</location>
        <topology evidence="1">Multi-pass membrane protein</topology>
    </subcellularLocation>
</comment>
<feature type="transmembrane region" description="Helical" evidence="7">
    <location>
        <begin position="215"/>
        <end position="236"/>
    </location>
</feature>
<sequence>MGEPASPPPDAGELTRAGTGRPPGEGHAASGGRLGMPAATSLVIGNIVGTGIFLLPASLAAIGTISFLVMIVTTLAAVALAIVFGRLGARLPSSGGPYAYARQAFGEFAGFWTAWSFWLTAWGGNAGIAVAWVGYVNYFLHWNGTAGQIAVGLVGVWVPALINLGGVRNVGVFQLVTTVLKFVPLIFVALVGLFFMSSDNFGPFNAEGGSLWDSVWLAAGLILFIYSGMESVTIVAERVRDPERNIGRAGLCGVVACGLMYLLATVAIFGTVPHGQLVGSTAPFADAINNMFGGSGWGGVMAACAVASGIGALNGWTMLVAEMPMAAARDGLFPAGFARLSRRGAPVLGILVGAALTSLMLLFAYASENTFNTILLFASFTTAIPYFFSAAAQLYWLVTGGRGVDRGRMARDLAMAVAALLFAFAIVYGSGEEAVMLGVLAMLVGVPVYIWTKARRGEFGPSERRPASPADPGS</sequence>
<comment type="caution">
    <text evidence="8">The sequence shown here is derived from an EMBL/GenBank/DDBJ whole genome shotgun (WGS) entry which is preliminary data.</text>
</comment>
<dbReference type="Pfam" id="PF13520">
    <property type="entry name" value="AA_permease_2"/>
    <property type="match status" value="1"/>
</dbReference>
<evidence type="ECO:0000256" key="4">
    <source>
        <dbReference type="ARBA" id="ARBA00022989"/>
    </source>
</evidence>
<feature type="region of interest" description="Disordered" evidence="6">
    <location>
        <begin position="1"/>
        <end position="33"/>
    </location>
</feature>
<evidence type="ECO:0000256" key="5">
    <source>
        <dbReference type="ARBA" id="ARBA00023136"/>
    </source>
</evidence>
<evidence type="ECO:0000313" key="8">
    <source>
        <dbReference type="EMBL" id="MFC6886306.1"/>
    </source>
</evidence>
<feature type="transmembrane region" description="Helical" evidence="7">
    <location>
        <begin position="108"/>
        <end position="133"/>
    </location>
</feature>
<dbReference type="Gene3D" id="1.20.1740.10">
    <property type="entry name" value="Amino acid/polyamine transporter I"/>
    <property type="match status" value="1"/>
</dbReference>
<feature type="transmembrane region" description="Helical" evidence="7">
    <location>
        <begin position="145"/>
        <end position="165"/>
    </location>
</feature>
<evidence type="ECO:0000256" key="1">
    <source>
        <dbReference type="ARBA" id="ARBA00004651"/>
    </source>
</evidence>
<evidence type="ECO:0000313" key="9">
    <source>
        <dbReference type="Proteomes" id="UP001596380"/>
    </source>
</evidence>
<dbReference type="InterPro" id="IPR002293">
    <property type="entry name" value="AA/rel_permease1"/>
</dbReference>
<evidence type="ECO:0000256" key="2">
    <source>
        <dbReference type="ARBA" id="ARBA00022475"/>
    </source>
</evidence>
<feature type="compositionally biased region" description="Pro residues" evidence="6">
    <location>
        <begin position="1"/>
        <end position="10"/>
    </location>
</feature>
<keyword evidence="5 7" id="KW-0472">Membrane</keyword>
<keyword evidence="3 7" id="KW-0812">Transmembrane</keyword>
<evidence type="ECO:0000256" key="6">
    <source>
        <dbReference type="SAM" id="MobiDB-lite"/>
    </source>
</evidence>
<feature type="transmembrane region" description="Helical" evidence="7">
    <location>
        <begin position="172"/>
        <end position="195"/>
    </location>
</feature>
<evidence type="ECO:0000256" key="3">
    <source>
        <dbReference type="ARBA" id="ARBA00022692"/>
    </source>
</evidence>
<proteinExistence type="predicted"/>
<dbReference type="PANTHER" id="PTHR42770:SF18">
    <property type="entry name" value="ARGININE_AGMATINE ANTIPORTER"/>
    <property type="match status" value="1"/>
</dbReference>
<organism evidence="8 9">
    <name type="scientific">Actinomadura yumaensis</name>
    <dbReference type="NCBI Taxonomy" id="111807"/>
    <lineage>
        <taxon>Bacteria</taxon>
        <taxon>Bacillati</taxon>
        <taxon>Actinomycetota</taxon>
        <taxon>Actinomycetes</taxon>
        <taxon>Streptosporangiales</taxon>
        <taxon>Thermomonosporaceae</taxon>
        <taxon>Actinomadura</taxon>
    </lineage>
</organism>
<keyword evidence="9" id="KW-1185">Reference proteome</keyword>
<feature type="transmembrane region" description="Helical" evidence="7">
    <location>
        <begin position="292"/>
        <end position="316"/>
    </location>
</feature>
<dbReference type="EMBL" id="JBHSXS010000051">
    <property type="protein sequence ID" value="MFC6886306.1"/>
    <property type="molecule type" value="Genomic_DNA"/>
</dbReference>
<accession>A0ABW2CX16</accession>
<dbReference type="PIRSF" id="PIRSF006060">
    <property type="entry name" value="AA_transporter"/>
    <property type="match status" value="1"/>
</dbReference>